<evidence type="ECO:0000256" key="1">
    <source>
        <dbReference type="SAM" id="MobiDB-lite"/>
    </source>
</evidence>
<accession>A0A3L6QMQ9</accession>
<reference evidence="3" key="1">
    <citation type="journal article" date="2019" name="Nat. Commun.">
        <title>The genome of broomcorn millet.</title>
        <authorList>
            <person name="Zou C."/>
            <person name="Miki D."/>
            <person name="Li D."/>
            <person name="Tang Q."/>
            <person name="Xiao L."/>
            <person name="Rajput S."/>
            <person name="Deng P."/>
            <person name="Jia W."/>
            <person name="Huang R."/>
            <person name="Zhang M."/>
            <person name="Sun Y."/>
            <person name="Hu J."/>
            <person name="Fu X."/>
            <person name="Schnable P.S."/>
            <person name="Li F."/>
            <person name="Zhang H."/>
            <person name="Feng B."/>
            <person name="Zhu X."/>
            <person name="Liu R."/>
            <person name="Schnable J.C."/>
            <person name="Zhu J.-K."/>
            <person name="Zhang H."/>
        </authorList>
    </citation>
    <scope>NUCLEOTIDE SEQUENCE [LARGE SCALE GENOMIC DNA]</scope>
</reference>
<protein>
    <submittedName>
        <fullName evidence="2">Protein indeterminate-domain 1-like</fullName>
    </submittedName>
</protein>
<feature type="region of interest" description="Disordered" evidence="1">
    <location>
        <begin position="78"/>
        <end position="98"/>
    </location>
</feature>
<proteinExistence type="predicted"/>
<dbReference type="AlphaFoldDB" id="A0A3L6QMQ9"/>
<comment type="caution">
    <text evidence="2">The sequence shown here is derived from an EMBL/GenBank/DDBJ whole genome shotgun (WGS) entry which is preliminary data.</text>
</comment>
<organism evidence="2 3">
    <name type="scientific">Panicum miliaceum</name>
    <name type="common">Proso millet</name>
    <name type="synonym">Broomcorn millet</name>
    <dbReference type="NCBI Taxonomy" id="4540"/>
    <lineage>
        <taxon>Eukaryota</taxon>
        <taxon>Viridiplantae</taxon>
        <taxon>Streptophyta</taxon>
        <taxon>Embryophyta</taxon>
        <taxon>Tracheophyta</taxon>
        <taxon>Spermatophyta</taxon>
        <taxon>Magnoliopsida</taxon>
        <taxon>Liliopsida</taxon>
        <taxon>Poales</taxon>
        <taxon>Poaceae</taxon>
        <taxon>PACMAD clade</taxon>
        <taxon>Panicoideae</taxon>
        <taxon>Panicodae</taxon>
        <taxon>Paniceae</taxon>
        <taxon>Panicinae</taxon>
        <taxon>Panicum</taxon>
        <taxon>Panicum sect. Panicum</taxon>
    </lineage>
</organism>
<keyword evidence="3" id="KW-1185">Reference proteome</keyword>
<sequence length="98" mass="9903">MERESRAMLSGGLGLGLAYESGNSGLPDLMMGPSPLFGPKPATLDFLGLGIGGTMGSSTANGGLPALMVGGELDMGPSAQVPAPWEDAKRKTNGRTIL</sequence>
<evidence type="ECO:0000313" key="3">
    <source>
        <dbReference type="Proteomes" id="UP000275267"/>
    </source>
</evidence>
<evidence type="ECO:0000313" key="2">
    <source>
        <dbReference type="EMBL" id="RLM84939.1"/>
    </source>
</evidence>
<dbReference type="EMBL" id="PQIB02000011">
    <property type="protein sequence ID" value="RLM84939.1"/>
    <property type="molecule type" value="Genomic_DNA"/>
</dbReference>
<gene>
    <name evidence="2" type="ORF">C2845_PM04G30640</name>
</gene>
<dbReference type="Proteomes" id="UP000275267">
    <property type="component" value="Unassembled WGS sequence"/>
</dbReference>
<name>A0A3L6QMQ9_PANMI</name>
<dbReference type="STRING" id="4540.A0A3L6QMQ9"/>